<organism evidence="1 2">
    <name type="scientific">Kineobactrum sediminis</name>
    <dbReference type="NCBI Taxonomy" id="1905677"/>
    <lineage>
        <taxon>Bacteria</taxon>
        <taxon>Pseudomonadati</taxon>
        <taxon>Pseudomonadota</taxon>
        <taxon>Gammaproteobacteria</taxon>
        <taxon>Cellvibrionales</taxon>
        <taxon>Halieaceae</taxon>
        <taxon>Kineobactrum</taxon>
    </lineage>
</organism>
<dbReference type="EMBL" id="PKLZ01000019">
    <property type="protein sequence ID" value="PLW80991.1"/>
    <property type="molecule type" value="Genomic_DNA"/>
</dbReference>
<dbReference type="RefSeq" id="WP_101522920.1">
    <property type="nucleotide sequence ID" value="NZ_PKLZ01000019.1"/>
</dbReference>
<keyword evidence="2" id="KW-1185">Reference proteome</keyword>
<evidence type="ECO:0000313" key="1">
    <source>
        <dbReference type="EMBL" id="PLW80991.1"/>
    </source>
</evidence>
<name>A0A2N5XXW7_9GAMM</name>
<proteinExistence type="predicted"/>
<dbReference type="AlphaFoldDB" id="A0A2N5XXW7"/>
<reference evidence="2" key="1">
    <citation type="submission" date="2017-11" db="EMBL/GenBank/DDBJ databases">
        <title>The draft genome sequence of Chromatocurvus sp. F02.</title>
        <authorList>
            <person name="Du Z.-J."/>
            <person name="Chang Y.-Q."/>
        </authorList>
    </citation>
    <scope>NUCLEOTIDE SEQUENCE [LARGE SCALE GENOMIC DNA]</scope>
    <source>
        <strain evidence="2">F02</strain>
    </source>
</reference>
<dbReference type="OrthoDB" id="5744623at2"/>
<comment type="caution">
    <text evidence="1">The sequence shown here is derived from an EMBL/GenBank/DDBJ whole genome shotgun (WGS) entry which is preliminary data.</text>
</comment>
<accession>A0A2N5XXW7</accession>
<protein>
    <submittedName>
        <fullName evidence="1">Uncharacterized protein</fullName>
    </submittedName>
</protein>
<sequence>MADEAAYRQWRESAKTVNAIAADSSLALWEKARKVNQACAGLALEGLQSKHRHKALAAFGKVNSVFAKYTINSFDDYKQMSDGDLREIVTAVRALVPPKAK</sequence>
<dbReference type="Proteomes" id="UP000234845">
    <property type="component" value="Unassembled WGS sequence"/>
</dbReference>
<gene>
    <name evidence="1" type="ORF">CWI75_18030</name>
</gene>
<evidence type="ECO:0000313" key="2">
    <source>
        <dbReference type="Proteomes" id="UP000234845"/>
    </source>
</evidence>